<comment type="similarity">
    <text evidence="2">Belongs to the SKP1 family.</text>
</comment>
<sequence>MDGEEKTYGGCEGPDAMYVKLLSSDSYEFIVKREHASTSGTIKAMLRGPGQFAENETNEVNFREIPSHVLSKVYMYFIYRVHYTNSSTEIPEFSTAPEIGLELLIAANFLDG</sequence>
<evidence type="ECO:0000256" key="4">
    <source>
        <dbReference type="ARBA" id="ARBA00023242"/>
    </source>
</evidence>
<name>A0A8C9A4T1_PROSS</name>
<dbReference type="GO" id="GO:0006511">
    <property type="term" value="P:ubiquitin-dependent protein catabolic process"/>
    <property type="evidence" value="ECO:0007669"/>
    <property type="project" value="InterPro"/>
</dbReference>
<dbReference type="FunFam" id="3.30.710.10:FF:000035">
    <property type="entry name" value="Elongin C transcription elongation factor"/>
    <property type="match status" value="1"/>
</dbReference>
<evidence type="ECO:0000256" key="3">
    <source>
        <dbReference type="ARBA" id="ARBA00021347"/>
    </source>
</evidence>
<dbReference type="InterPro" id="IPR016073">
    <property type="entry name" value="Skp1_comp_POZ"/>
</dbReference>
<dbReference type="SUPFAM" id="SSF54695">
    <property type="entry name" value="POZ domain"/>
    <property type="match status" value="1"/>
</dbReference>
<feature type="domain" description="SKP1 component POZ" evidence="5">
    <location>
        <begin position="18"/>
        <end position="77"/>
    </location>
</feature>
<keyword evidence="7" id="KW-1185">Reference proteome</keyword>
<dbReference type="GeneTree" id="ENSGT00390000011717"/>
<dbReference type="InterPro" id="IPR011333">
    <property type="entry name" value="SKP1/BTB/POZ_sf"/>
</dbReference>
<keyword evidence="4" id="KW-0539">Nucleus</keyword>
<dbReference type="InterPro" id="IPR001232">
    <property type="entry name" value="SKP1-like"/>
</dbReference>
<evidence type="ECO:0000313" key="6">
    <source>
        <dbReference type="Ensembl" id="ENSPSMP00000024936.1"/>
    </source>
</evidence>
<dbReference type="AlphaFoldDB" id="A0A8C9A4T1"/>
<dbReference type="Proteomes" id="UP000694414">
    <property type="component" value="Unplaced"/>
</dbReference>
<evidence type="ECO:0000256" key="2">
    <source>
        <dbReference type="ARBA" id="ARBA00009993"/>
    </source>
</evidence>
<accession>A0A8C9A4T1</accession>
<dbReference type="InterPro" id="IPR039948">
    <property type="entry name" value="ELC1"/>
</dbReference>
<dbReference type="SMART" id="SM00512">
    <property type="entry name" value="Skp1"/>
    <property type="match status" value="1"/>
</dbReference>
<dbReference type="PANTHER" id="PTHR20648">
    <property type="entry name" value="ELONGIN-C"/>
    <property type="match status" value="1"/>
</dbReference>
<comment type="subcellular location">
    <subcellularLocation>
        <location evidence="1">Nucleus</location>
    </subcellularLocation>
</comment>
<dbReference type="Ensembl" id="ENSPSMT00000028912.1">
    <property type="protein sequence ID" value="ENSPSMP00000024936.1"/>
    <property type="gene ID" value="ENSPSMG00000017563.1"/>
</dbReference>
<evidence type="ECO:0000256" key="1">
    <source>
        <dbReference type="ARBA" id="ARBA00004123"/>
    </source>
</evidence>
<evidence type="ECO:0000259" key="5">
    <source>
        <dbReference type="Pfam" id="PF03931"/>
    </source>
</evidence>
<dbReference type="Pfam" id="PF03931">
    <property type="entry name" value="Skp1_POZ"/>
    <property type="match status" value="1"/>
</dbReference>
<reference evidence="6" key="2">
    <citation type="submission" date="2025-09" db="UniProtKB">
        <authorList>
            <consortium name="Ensembl"/>
        </authorList>
    </citation>
    <scope>IDENTIFICATION</scope>
</reference>
<protein>
    <recommendedName>
        <fullName evidence="3">Elongin-C</fullName>
    </recommendedName>
</protein>
<reference evidence="6" key="1">
    <citation type="submission" date="2025-08" db="UniProtKB">
        <authorList>
            <consortium name="Ensembl"/>
        </authorList>
    </citation>
    <scope>IDENTIFICATION</scope>
</reference>
<proteinExistence type="inferred from homology"/>
<dbReference type="Gene3D" id="3.30.710.10">
    <property type="entry name" value="Potassium Channel Kv1.1, Chain A"/>
    <property type="match status" value="1"/>
</dbReference>
<dbReference type="GO" id="GO:0005634">
    <property type="term" value="C:nucleus"/>
    <property type="evidence" value="ECO:0007669"/>
    <property type="project" value="UniProtKB-SubCell"/>
</dbReference>
<organism evidence="6 7">
    <name type="scientific">Prolemur simus</name>
    <name type="common">Greater bamboo lemur</name>
    <name type="synonym">Hapalemur simus</name>
    <dbReference type="NCBI Taxonomy" id="1328070"/>
    <lineage>
        <taxon>Eukaryota</taxon>
        <taxon>Metazoa</taxon>
        <taxon>Chordata</taxon>
        <taxon>Craniata</taxon>
        <taxon>Vertebrata</taxon>
        <taxon>Euteleostomi</taxon>
        <taxon>Mammalia</taxon>
        <taxon>Eutheria</taxon>
        <taxon>Euarchontoglires</taxon>
        <taxon>Primates</taxon>
        <taxon>Strepsirrhini</taxon>
        <taxon>Lemuriformes</taxon>
        <taxon>Lemuridae</taxon>
        <taxon>Prolemur</taxon>
    </lineage>
</organism>
<evidence type="ECO:0000313" key="7">
    <source>
        <dbReference type="Proteomes" id="UP000694414"/>
    </source>
</evidence>
<dbReference type="CDD" id="cd18321">
    <property type="entry name" value="BTB_POZ_EloC"/>
    <property type="match status" value="1"/>
</dbReference>